<comment type="caution">
    <text evidence="9">The sequence shown here is derived from an EMBL/GenBank/DDBJ whole genome shotgun (WGS) entry which is preliminary data.</text>
</comment>
<comment type="subcellular location">
    <subcellularLocation>
        <location evidence="8">Cell membrane</location>
        <topology evidence="8">Multi-pass membrane protein</topology>
    </subcellularLocation>
</comment>
<proteinExistence type="inferred from homology"/>
<keyword evidence="1 8" id="KW-0813">Transport</keyword>
<keyword evidence="6 8" id="KW-0472">Membrane</keyword>
<keyword evidence="4 8" id="KW-1133">Transmembrane helix</keyword>
<evidence type="ECO:0000256" key="8">
    <source>
        <dbReference type="HAMAP-Rule" id="MF_01521"/>
    </source>
</evidence>
<reference evidence="9" key="1">
    <citation type="submission" date="2020-10" db="EMBL/GenBank/DDBJ databases">
        <authorList>
            <person name="Gilroy R."/>
        </authorList>
    </citation>
    <scope>NUCLEOTIDE SEQUENCE</scope>
    <source>
        <strain evidence="9">ChiSjej4B22-8349</strain>
    </source>
</reference>
<evidence type="ECO:0000313" key="10">
    <source>
        <dbReference type="Proteomes" id="UP000824130"/>
    </source>
</evidence>
<evidence type="ECO:0000256" key="7">
    <source>
        <dbReference type="ARBA" id="ARBA00023211"/>
    </source>
</evidence>
<protein>
    <recommendedName>
        <fullName evidence="8">Putative manganese efflux pump MntP</fullName>
    </recommendedName>
</protein>
<dbReference type="GO" id="GO:0005384">
    <property type="term" value="F:manganese ion transmembrane transporter activity"/>
    <property type="evidence" value="ECO:0007669"/>
    <property type="project" value="UniProtKB-UniRule"/>
</dbReference>
<keyword evidence="2 8" id="KW-1003">Cell membrane</keyword>
<dbReference type="InterPro" id="IPR003810">
    <property type="entry name" value="Mntp/YtaF"/>
</dbReference>
<feature type="transmembrane region" description="Helical" evidence="8">
    <location>
        <begin position="34"/>
        <end position="56"/>
    </location>
</feature>
<name>A0A9D1SUT3_9FIRM</name>
<feature type="transmembrane region" description="Helical" evidence="8">
    <location>
        <begin position="68"/>
        <end position="86"/>
    </location>
</feature>
<keyword evidence="3 8" id="KW-0812">Transmembrane</keyword>
<keyword evidence="7 8" id="KW-0464">Manganese</keyword>
<feature type="transmembrane region" description="Helical" evidence="8">
    <location>
        <begin position="107"/>
        <end position="127"/>
    </location>
</feature>
<evidence type="ECO:0000256" key="2">
    <source>
        <dbReference type="ARBA" id="ARBA00022475"/>
    </source>
</evidence>
<comment type="function">
    <text evidence="8">Probably functions as a manganese efflux pump.</text>
</comment>
<evidence type="ECO:0000256" key="3">
    <source>
        <dbReference type="ARBA" id="ARBA00022692"/>
    </source>
</evidence>
<dbReference type="AlphaFoldDB" id="A0A9D1SUT3"/>
<comment type="similarity">
    <text evidence="8">Belongs to the MntP (TC 9.B.29) family.</text>
</comment>
<evidence type="ECO:0000256" key="5">
    <source>
        <dbReference type="ARBA" id="ARBA00023065"/>
    </source>
</evidence>
<dbReference type="PANTHER" id="PTHR35529">
    <property type="entry name" value="MANGANESE EFFLUX PUMP MNTP-RELATED"/>
    <property type="match status" value="1"/>
</dbReference>
<feature type="transmembrane region" description="Helical" evidence="8">
    <location>
        <begin position="166"/>
        <end position="182"/>
    </location>
</feature>
<dbReference type="Pfam" id="PF02659">
    <property type="entry name" value="Mntp"/>
    <property type="match status" value="1"/>
</dbReference>
<accession>A0A9D1SUT3</accession>
<evidence type="ECO:0000256" key="1">
    <source>
        <dbReference type="ARBA" id="ARBA00022448"/>
    </source>
</evidence>
<dbReference type="InterPro" id="IPR022929">
    <property type="entry name" value="Put_MntP"/>
</dbReference>
<evidence type="ECO:0000256" key="4">
    <source>
        <dbReference type="ARBA" id="ARBA00022989"/>
    </source>
</evidence>
<dbReference type="HAMAP" id="MF_01521">
    <property type="entry name" value="MntP_pump"/>
    <property type="match status" value="1"/>
</dbReference>
<dbReference type="EMBL" id="DVOB01000105">
    <property type="protein sequence ID" value="HIU95994.1"/>
    <property type="molecule type" value="Genomic_DNA"/>
</dbReference>
<feature type="transmembrane region" description="Helical" evidence="8">
    <location>
        <begin position="133"/>
        <end position="154"/>
    </location>
</feature>
<gene>
    <name evidence="8" type="primary">mntP</name>
    <name evidence="9" type="ORF">IAD25_04695</name>
</gene>
<dbReference type="Proteomes" id="UP000824130">
    <property type="component" value="Unassembled WGS sequence"/>
</dbReference>
<sequence>MSFADILLIGAGLAMDAAAVSMTNGMVYKNLSRFTYVMMPVFFGVFQMLMPILGYYAGGLFASVITRYSGIVIFVILGIIGLKMLKEGIDDLKAHEVCPVKVMTLKVLFLQAVATSIDAFAVGIGFSAAGIGILGPSALIGAVTVLIVVAAIFIGRQFGDMLGCRAEILGGIILIVIGVKALF</sequence>
<reference evidence="9" key="2">
    <citation type="journal article" date="2021" name="PeerJ">
        <title>Extensive microbial diversity within the chicken gut microbiome revealed by metagenomics and culture.</title>
        <authorList>
            <person name="Gilroy R."/>
            <person name="Ravi A."/>
            <person name="Getino M."/>
            <person name="Pursley I."/>
            <person name="Horton D.L."/>
            <person name="Alikhan N.F."/>
            <person name="Baker D."/>
            <person name="Gharbi K."/>
            <person name="Hall N."/>
            <person name="Watson M."/>
            <person name="Adriaenssens E.M."/>
            <person name="Foster-Nyarko E."/>
            <person name="Jarju S."/>
            <person name="Secka A."/>
            <person name="Antonio M."/>
            <person name="Oren A."/>
            <person name="Chaudhuri R.R."/>
            <person name="La Ragione R."/>
            <person name="Hildebrand F."/>
            <person name="Pallen M.J."/>
        </authorList>
    </citation>
    <scope>NUCLEOTIDE SEQUENCE</scope>
    <source>
        <strain evidence="9">ChiSjej4B22-8349</strain>
    </source>
</reference>
<organism evidence="9 10">
    <name type="scientific">Candidatus Allocopromorpha excrementipullorum</name>
    <dbReference type="NCBI Taxonomy" id="2840743"/>
    <lineage>
        <taxon>Bacteria</taxon>
        <taxon>Bacillati</taxon>
        <taxon>Bacillota</taxon>
        <taxon>Clostridia</taxon>
        <taxon>Eubacteriales</taxon>
        <taxon>Eubacteriaceae</taxon>
        <taxon>Eubacteriaceae incertae sedis</taxon>
        <taxon>Candidatus Allocopromorpha</taxon>
    </lineage>
</organism>
<dbReference type="PANTHER" id="PTHR35529:SF1">
    <property type="entry name" value="MANGANESE EFFLUX PUMP MNTP-RELATED"/>
    <property type="match status" value="1"/>
</dbReference>
<feature type="transmembrane region" description="Helical" evidence="8">
    <location>
        <begin position="6"/>
        <end position="27"/>
    </location>
</feature>
<evidence type="ECO:0000256" key="6">
    <source>
        <dbReference type="ARBA" id="ARBA00023136"/>
    </source>
</evidence>
<evidence type="ECO:0000313" key="9">
    <source>
        <dbReference type="EMBL" id="HIU95994.1"/>
    </source>
</evidence>
<dbReference type="GO" id="GO:0005886">
    <property type="term" value="C:plasma membrane"/>
    <property type="evidence" value="ECO:0007669"/>
    <property type="project" value="UniProtKB-SubCell"/>
</dbReference>
<keyword evidence="5 8" id="KW-0406">Ion transport</keyword>